<keyword evidence="2" id="KW-1133">Transmembrane helix</keyword>
<feature type="compositionally biased region" description="Basic and acidic residues" evidence="1">
    <location>
        <begin position="136"/>
        <end position="147"/>
    </location>
</feature>
<reference evidence="3" key="1">
    <citation type="submission" date="2015-10" db="EMBL/GenBank/DDBJ databases">
        <authorList>
            <person name="Regsiter A."/>
            <person name="william w."/>
        </authorList>
    </citation>
    <scope>NUCLEOTIDE SEQUENCE</scope>
    <source>
        <strain evidence="3">Montdore</strain>
    </source>
</reference>
<keyword evidence="4" id="KW-1185">Reference proteome</keyword>
<feature type="non-terminal residue" evidence="3">
    <location>
        <position position="757"/>
    </location>
</feature>
<feature type="compositionally biased region" description="Basic and acidic residues" evidence="1">
    <location>
        <begin position="569"/>
        <end position="578"/>
    </location>
</feature>
<feature type="compositionally biased region" description="Polar residues" evidence="1">
    <location>
        <begin position="669"/>
        <end position="686"/>
    </location>
</feature>
<feature type="compositionally biased region" description="Polar residues" evidence="1">
    <location>
        <begin position="626"/>
        <end position="653"/>
    </location>
</feature>
<feature type="compositionally biased region" description="Basic and acidic residues" evidence="1">
    <location>
        <begin position="299"/>
        <end position="314"/>
    </location>
</feature>
<dbReference type="Proteomes" id="UP001412239">
    <property type="component" value="Unassembled WGS sequence"/>
</dbReference>
<sequence>PSPPPPTVHPLGEMIYPQVTAPESCTSRSSRDRKGEGNSGGSTWPEGRGEKGPDGGATDTPDKKGVPGATGEFQPEDIGADIDRTRNPLSSETKEHRAVRLQLEEIGGVGMEEKESPAKRGTSAQGDEISEALEVSDQKGRKGKAVEAETGAGEQVGVEEVLDLSGGVMGAPKAGEEDIKSSARVSSQAENTGGGDFGPSPHQLPETKETSPDVMACEPRSSSLKSADIRRNSGTVKGHDRDIDSKKHDKPQPKRVSFAPEPSESSAPEISATTAETEELEEIADVPGEFGNNIGTFGGHDREIGGKQDGEPAEPRLQPAQTPGKSSMIEELWKIVDIPQRPGPNPETEELEGIADVVGEFGYNIGTIRGHDRAIDNRCRDKPRQSNAHPPAVLTSEGHLPDMEAQRTPESHGLGNVAVEGGELGYNEGQLSFGPGRRETHGADIRGQRAVTGSGESAGISGGQRSSNNGTATRASPSQNTNRTAESQELSSITIESGEFGYNIGGLPSSHPDGHKVRRRHSSGQTQGREGVAPEAEELGRITIESGEFGYNVGGLPSSHPGRHRRHTHEGLRDRPGREASGSRSLGQIEPGNGGLGHGIGYLEHCQRGGEKETPTAPGSRHRNKQPASGSTAANDTPQSYYHNFISKSSGRSISPPRPAHAAEAIEPGNTTTRSGHRSQTATSHGPHTIPANPNKEESMGRMAVWGVIWAGFIIALGLVALWGLGHPVTGFGYRKVVGWSDVVAEWLFEEGKKGSS</sequence>
<accession>A0A292PYS6</accession>
<feature type="non-terminal residue" evidence="3">
    <location>
        <position position="1"/>
    </location>
</feature>
<evidence type="ECO:0000313" key="3">
    <source>
        <dbReference type="EMBL" id="CUS12736.1"/>
    </source>
</evidence>
<feature type="compositionally biased region" description="Basic and acidic residues" evidence="1">
    <location>
        <begin position="81"/>
        <end position="98"/>
    </location>
</feature>
<feature type="region of interest" description="Disordered" evidence="1">
    <location>
        <begin position="550"/>
        <end position="696"/>
    </location>
</feature>
<feature type="compositionally biased region" description="Basic and acidic residues" evidence="1">
    <location>
        <begin position="605"/>
        <end position="614"/>
    </location>
</feature>
<dbReference type="EMBL" id="LN890985">
    <property type="protein sequence ID" value="CUS12736.1"/>
    <property type="molecule type" value="Genomic_DNA"/>
</dbReference>
<feature type="transmembrane region" description="Helical" evidence="2">
    <location>
        <begin position="703"/>
        <end position="726"/>
    </location>
</feature>
<name>A0A292PYS6_9PEZI</name>
<keyword evidence="2" id="KW-0472">Membrane</keyword>
<feature type="compositionally biased region" description="Low complexity" evidence="1">
    <location>
        <begin position="259"/>
        <end position="275"/>
    </location>
</feature>
<evidence type="ECO:0000256" key="2">
    <source>
        <dbReference type="SAM" id="Phobius"/>
    </source>
</evidence>
<feature type="region of interest" description="Disordered" evidence="1">
    <location>
        <begin position="1"/>
        <end position="325"/>
    </location>
</feature>
<protein>
    <submittedName>
        <fullName evidence="3">Uncharacterized protein</fullName>
    </submittedName>
</protein>
<feature type="compositionally biased region" description="Basic and acidic residues" evidence="1">
    <location>
        <begin position="436"/>
        <end position="447"/>
    </location>
</feature>
<evidence type="ECO:0000313" key="4">
    <source>
        <dbReference type="Proteomes" id="UP001412239"/>
    </source>
</evidence>
<gene>
    <name evidence="3" type="ORF">GSTUAT00003159001</name>
</gene>
<feature type="region of interest" description="Disordered" evidence="1">
    <location>
        <begin position="378"/>
        <end position="399"/>
    </location>
</feature>
<evidence type="ECO:0000256" key="1">
    <source>
        <dbReference type="SAM" id="MobiDB-lite"/>
    </source>
</evidence>
<dbReference type="AlphaFoldDB" id="A0A292PYS6"/>
<keyword evidence="2" id="KW-0812">Transmembrane</keyword>
<feature type="compositionally biased region" description="Basic and acidic residues" evidence="1">
    <location>
        <begin position="227"/>
        <end position="252"/>
    </location>
</feature>
<organism evidence="3 4">
    <name type="scientific">Tuber aestivum</name>
    <name type="common">summer truffle</name>
    <dbReference type="NCBI Taxonomy" id="59557"/>
    <lineage>
        <taxon>Eukaryota</taxon>
        <taxon>Fungi</taxon>
        <taxon>Dikarya</taxon>
        <taxon>Ascomycota</taxon>
        <taxon>Pezizomycotina</taxon>
        <taxon>Pezizomycetes</taxon>
        <taxon>Pezizales</taxon>
        <taxon>Tuberaceae</taxon>
        <taxon>Tuber</taxon>
    </lineage>
</organism>
<proteinExistence type="predicted"/>
<feature type="compositionally biased region" description="Polar residues" evidence="1">
    <location>
        <begin position="463"/>
        <end position="495"/>
    </location>
</feature>
<feature type="region of interest" description="Disordered" evidence="1">
    <location>
        <begin position="425"/>
        <end position="535"/>
    </location>
</feature>